<evidence type="ECO:0000256" key="5">
    <source>
        <dbReference type="SAM" id="MobiDB-lite"/>
    </source>
</evidence>
<sequence length="304" mass="34211">MAFLDAFKFGNDLWDPSRRYETSWLLPPWLFFACRALFLSPIPRVVSLDANPTPPRLQSLYAFTDLFFTLAWACTHDAVGGCQTARRSFSYFTVLTYWGLAFYLAVAAAHTLSYMLRSGRDSLLARLPRPLQALHALFYTSVVTLPFLVTIVYWSILYAGRGFPSTYDAWSNASEHALNSAFALFELVLARTAPPPWVHALWLIVILLGYLAVAFVTLADQGWYTYSFLDHDSVGGRGYVAAYVLGIAVGILVIFAVVWGLIHLRVWVTEKKLGMEGKFVRGRNQGVDHNSEQRSKEQTAQSFV</sequence>
<feature type="transmembrane region" description="Helical" evidence="6">
    <location>
        <begin position="95"/>
        <end position="116"/>
    </location>
</feature>
<dbReference type="PANTHER" id="PTHR12242:SF1">
    <property type="entry name" value="MYND-TYPE DOMAIN-CONTAINING PROTEIN"/>
    <property type="match status" value="1"/>
</dbReference>
<keyword evidence="4 6" id="KW-0472">Membrane</keyword>
<keyword evidence="2 6" id="KW-0812">Transmembrane</keyword>
<dbReference type="GeneID" id="18169682"/>
<evidence type="ECO:0000256" key="3">
    <source>
        <dbReference type="ARBA" id="ARBA00022989"/>
    </source>
</evidence>
<evidence type="ECO:0000256" key="4">
    <source>
        <dbReference type="ARBA" id="ARBA00023136"/>
    </source>
</evidence>
<feature type="transmembrane region" description="Helical" evidence="6">
    <location>
        <begin position="200"/>
        <end position="219"/>
    </location>
</feature>
<dbReference type="STRING" id="983644.G3JQX6"/>
<accession>G3JQX6</accession>
<evidence type="ECO:0000256" key="1">
    <source>
        <dbReference type="ARBA" id="ARBA00004127"/>
    </source>
</evidence>
<evidence type="ECO:0000313" key="7">
    <source>
        <dbReference type="EMBL" id="EGX89420.1"/>
    </source>
</evidence>
<dbReference type="GO" id="GO:0012505">
    <property type="term" value="C:endomembrane system"/>
    <property type="evidence" value="ECO:0007669"/>
    <property type="project" value="UniProtKB-SubCell"/>
</dbReference>
<dbReference type="Proteomes" id="UP000001610">
    <property type="component" value="Unassembled WGS sequence"/>
</dbReference>
<reference evidence="7 8" key="1">
    <citation type="journal article" date="2011" name="Genome Biol.">
        <title>Genome sequence of the insect pathogenic fungus Cordyceps militaris, a valued traditional Chinese medicine.</title>
        <authorList>
            <person name="Zheng P."/>
            <person name="Xia Y."/>
            <person name="Xiao G."/>
            <person name="Xiong C."/>
            <person name="Hu X."/>
            <person name="Zhang S."/>
            <person name="Zheng H."/>
            <person name="Huang Y."/>
            <person name="Zhou Y."/>
            <person name="Wang S."/>
            <person name="Zhao G.P."/>
            <person name="Liu X."/>
            <person name="St Leger R.J."/>
            <person name="Wang C."/>
        </authorList>
    </citation>
    <scope>NUCLEOTIDE SEQUENCE [LARGE SCALE GENOMIC DNA]</scope>
    <source>
        <strain evidence="7 8">CM01</strain>
    </source>
</reference>
<feature type="transmembrane region" description="Helical" evidence="6">
    <location>
        <begin position="136"/>
        <end position="156"/>
    </location>
</feature>
<organism evidence="7 8">
    <name type="scientific">Cordyceps militaris (strain CM01)</name>
    <name type="common">Caterpillar fungus</name>
    <dbReference type="NCBI Taxonomy" id="983644"/>
    <lineage>
        <taxon>Eukaryota</taxon>
        <taxon>Fungi</taxon>
        <taxon>Dikarya</taxon>
        <taxon>Ascomycota</taxon>
        <taxon>Pezizomycotina</taxon>
        <taxon>Sordariomycetes</taxon>
        <taxon>Hypocreomycetidae</taxon>
        <taxon>Hypocreales</taxon>
        <taxon>Cordycipitaceae</taxon>
        <taxon>Cordyceps</taxon>
    </lineage>
</organism>
<protein>
    <recommendedName>
        <fullName evidence="9">FAR-17a AIG1</fullName>
    </recommendedName>
</protein>
<proteinExistence type="predicted"/>
<gene>
    <name evidence="7" type="ORF">CCM_07672</name>
</gene>
<evidence type="ECO:0000313" key="8">
    <source>
        <dbReference type="Proteomes" id="UP000001610"/>
    </source>
</evidence>
<feature type="region of interest" description="Disordered" evidence="5">
    <location>
        <begin position="284"/>
        <end position="304"/>
    </location>
</feature>
<dbReference type="RefSeq" id="XP_006672875.1">
    <property type="nucleotide sequence ID" value="XM_006672812.1"/>
</dbReference>
<dbReference type="GO" id="GO:0016020">
    <property type="term" value="C:membrane"/>
    <property type="evidence" value="ECO:0007669"/>
    <property type="project" value="InterPro"/>
</dbReference>
<dbReference type="OMA" id="QHAMNSG"/>
<dbReference type="InterPro" id="IPR006838">
    <property type="entry name" value="ADTRP_AIG1"/>
</dbReference>
<evidence type="ECO:0000256" key="2">
    <source>
        <dbReference type="ARBA" id="ARBA00022692"/>
    </source>
</evidence>
<comment type="subcellular location">
    <subcellularLocation>
        <location evidence="1">Endomembrane system</location>
        <topology evidence="1">Multi-pass membrane protein</topology>
    </subcellularLocation>
</comment>
<dbReference type="AlphaFoldDB" id="G3JQX6"/>
<dbReference type="HOGENOM" id="CLU_062880_0_0_1"/>
<evidence type="ECO:0008006" key="9">
    <source>
        <dbReference type="Google" id="ProtNLM"/>
    </source>
</evidence>
<keyword evidence="8" id="KW-1185">Reference proteome</keyword>
<evidence type="ECO:0000256" key="6">
    <source>
        <dbReference type="SAM" id="Phobius"/>
    </source>
</evidence>
<dbReference type="KEGG" id="cmt:CCM_07672"/>
<keyword evidence="3 6" id="KW-1133">Transmembrane helix</keyword>
<dbReference type="OrthoDB" id="419711at2759"/>
<dbReference type="InParanoid" id="G3JQX6"/>
<name>G3JQX6_CORMM</name>
<dbReference type="VEuPathDB" id="FungiDB:CCM_07672"/>
<dbReference type="PANTHER" id="PTHR12242">
    <property type="entry name" value="OS02G0130600 PROTEIN-RELATED"/>
    <property type="match status" value="1"/>
</dbReference>
<dbReference type="Pfam" id="PF04750">
    <property type="entry name" value="Far-17a_AIG1"/>
    <property type="match status" value="1"/>
</dbReference>
<feature type="transmembrane region" description="Helical" evidence="6">
    <location>
        <begin position="239"/>
        <end position="262"/>
    </location>
</feature>
<dbReference type="EMBL" id="JH126404">
    <property type="protein sequence ID" value="EGX89420.1"/>
    <property type="molecule type" value="Genomic_DNA"/>
</dbReference>
<dbReference type="eggNOG" id="ENOG502RZDB">
    <property type="taxonomic scope" value="Eukaryota"/>
</dbReference>